<keyword evidence="1" id="KW-1133">Transmembrane helix</keyword>
<dbReference type="PANTHER" id="PTHR14136">
    <property type="entry name" value="BTB_POZ DOMAIN-CONTAINING PROTEIN KCTD9"/>
    <property type="match status" value="1"/>
</dbReference>
<proteinExistence type="predicted"/>
<dbReference type="Proteomes" id="UP000702209">
    <property type="component" value="Unassembled WGS sequence"/>
</dbReference>
<dbReference type="InterPro" id="IPR051082">
    <property type="entry name" value="Pentapeptide-BTB/POZ_domain"/>
</dbReference>
<reference evidence="2 3" key="1">
    <citation type="submission" date="2020-10" db="EMBL/GenBank/DDBJ databases">
        <title>Identification of Nocardia species via Next-generation sequencing and recognition of intraspecies genetic diversity.</title>
        <authorList>
            <person name="Li P."/>
            <person name="Li P."/>
            <person name="Lu B."/>
        </authorList>
    </citation>
    <scope>NUCLEOTIDE SEQUENCE [LARGE SCALE GENOMIC DNA]</scope>
    <source>
        <strain evidence="2 3">BJ06-0157</strain>
    </source>
</reference>
<evidence type="ECO:0000256" key="1">
    <source>
        <dbReference type="SAM" id="Phobius"/>
    </source>
</evidence>
<comment type="caution">
    <text evidence="2">The sequence shown here is derived from an EMBL/GenBank/DDBJ whole genome shotgun (WGS) entry which is preliminary data.</text>
</comment>
<dbReference type="Gene3D" id="2.160.20.80">
    <property type="entry name" value="E3 ubiquitin-protein ligase SopA"/>
    <property type="match status" value="2"/>
</dbReference>
<name>A0ABS0CUY1_9NOCA</name>
<evidence type="ECO:0000313" key="2">
    <source>
        <dbReference type="EMBL" id="MBF6300413.1"/>
    </source>
</evidence>
<dbReference type="RefSeq" id="WP_195131659.1">
    <property type="nucleotide sequence ID" value="NZ_JADLQX010000018.1"/>
</dbReference>
<keyword evidence="1" id="KW-0472">Membrane</keyword>
<dbReference type="Pfam" id="PF00805">
    <property type="entry name" value="Pentapeptide"/>
    <property type="match status" value="4"/>
</dbReference>
<sequence>MNDGRENVNTVESITIGDAFEELGDFFVEAAGDGDGDAGWARLQRALDADEDRPTDESIERIAAMVEAISRIMRTLSIRANALGWGVILADALLFAMNPYVAAVALGLEAGGWAVLSAWQRARLRAQAGARAADCEQKSAPPLDRKTPLGQTLPVLRVNGLLNDAAADTEQPHTDAAHAKRCGVPGGVVDLSGADLRDVDLAGVNLIGAQLACCNLEGMPLRGANFFGTNLMRAQLFSTDLSRAELTDADLTAADLTNAALIGARLSGAHLPYTRMIGANLTGANLSGADLSRADLSGAVLSGADLSWAHLPKANLSGAILSKVVFYGAELSGARLPDANLRGAYLSRAHLARADLSGANLCGANLNYSILVDADLTGARLPDLTEIIEVTWSVKTQWGAYQHDVFQRSIPLGGGRYQLNPSSGTHDDIVMPTAMV</sequence>
<gene>
    <name evidence="2" type="ORF">IU459_23115</name>
</gene>
<feature type="transmembrane region" description="Helical" evidence="1">
    <location>
        <begin position="76"/>
        <end position="94"/>
    </location>
</feature>
<dbReference type="SUPFAM" id="SSF141571">
    <property type="entry name" value="Pentapeptide repeat-like"/>
    <property type="match status" value="1"/>
</dbReference>
<keyword evidence="3" id="KW-1185">Reference proteome</keyword>
<accession>A0ABS0CUY1</accession>
<protein>
    <submittedName>
        <fullName evidence="2">Pentapeptide repeat-containing protein</fullName>
    </submittedName>
</protein>
<evidence type="ECO:0000313" key="3">
    <source>
        <dbReference type="Proteomes" id="UP000702209"/>
    </source>
</evidence>
<dbReference type="InterPro" id="IPR001646">
    <property type="entry name" value="5peptide_repeat"/>
</dbReference>
<dbReference type="PANTHER" id="PTHR14136:SF17">
    <property type="entry name" value="BTB_POZ DOMAIN-CONTAINING PROTEIN KCTD9"/>
    <property type="match status" value="1"/>
</dbReference>
<dbReference type="EMBL" id="JADLQX010000018">
    <property type="protein sequence ID" value="MBF6300413.1"/>
    <property type="molecule type" value="Genomic_DNA"/>
</dbReference>
<organism evidence="2 3">
    <name type="scientific">Nocardia amamiensis</name>
    <dbReference type="NCBI Taxonomy" id="404578"/>
    <lineage>
        <taxon>Bacteria</taxon>
        <taxon>Bacillati</taxon>
        <taxon>Actinomycetota</taxon>
        <taxon>Actinomycetes</taxon>
        <taxon>Mycobacteriales</taxon>
        <taxon>Nocardiaceae</taxon>
        <taxon>Nocardia</taxon>
    </lineage>
</organism>
<keyword evidence="1" id="KW-0812">Transmembrane</keyword>